<dbReference type="GeneID" id="25561999"/>
<proteinExistence type="predicted"/>
<dbReference type="EMBL" id="GL349441">
    <property type="protein sequence ID" value="KNC56343.1"/>
    <property type="molecule type" value="Genomic_DNA"/>
</dbReference>
<protein>
    <submittedName>
        <fullName evidence="2">Uncharacterized protein</fullName>
    </submittedName>
</protein>
<dbReference type="AlphaFoldDB" id="A0A0L0DXT3"/>
<evidence type="ECO:0000313" key="2">
    <source>
        <dbReference type="EMBL" id="KNC56343.1"/>
    </source>
</evidence>
<evidence type="ECO:0000313" key="3">
    <source>
        <dbReference type="Proteomes" id="UP000054408"/>
    </source>
</evidence>
<accession>A0A0L0DXT3</accession>
<sequence>MRPIEPVEEVEERKRIASHSYGEALEKERLRGRRRGFGGPAPVLGDEYLASAPPSAPAYLAPEQQFRTDVAAELAAEQAAKRAADDALLQTKRAARARREAAIRGGAAAREGVGAVESVGSVLSDWGAPPASGSARDASGGVSSTVRSNHNAPGMAYDIVSERYLASAEGDKLRAQDEDARRRWASRAQALADRDSRSGYNPITGAAVQPVRPLPPFESTARGDRYTGQ</sequence>
<dbReference type="RefSeq" id="XP_013760860.1">
    <property type="nucleotide sequence ID" value="XM_013905406.1"/>
</dbReference>
<feature type="region of interest" description="Disordered" evidence="1">
    <location>
        <begin position="129"/>
        <end position="152"/>
    </location>
</feature>
<evidence type="ECO:0000256" key="1">
    <source>
        <dbReference type="SAM" id="MobiDB-lite"/>
    </source>
</evidence>
<organism evidence="2 3">
    <name type="scientific">Thecamonas trahens ATCC 50062</name>
    <dbReference type="NCBI Taxonomy" id="461836"/>
    <lineage>
        <taxon>Eukaryota</taxon>
        <taxon>Apusozoa</taxon>
        <taxon>Apusomonadida</taxon>
        <taxon>Apusomonadidae</taxon>
        <taxon>Thecamonas</taxon>
    </lineage>
</organism>
<dbReference type="Proteomes" id="UP000054408">
    <property type="component" value="Unassembled WGS sequence"/>
</dbReference>
<name>A0A0L0DXT3_THETB</name>
<keyword evidence="3" id="KW-1185">Reference proteome</keyword>
<feature type="compositionally biased region" description="Polar residues" evidence="1">
    <location>
        <begin position="141"/>
        <end position="151"/>
    </location>
</feature>
<feature type="region of interest" description="Disordered" evidence="1">
    <location>
        <begin position="186"/>
        <end position="229"/>
    </location>
</feature>
<gene>
    <name evidence="2" type="ORF">AMSG_02314</name>
</gene>
<reference evidence="2 3" key="1">
    <citation type="submission" date="2010-05" db="EMBL/GenBank/DDBJ databases">
        <title>The Genome Sequence of Thecamonas trahens ATCC 50062.</title>
        <authorList>
            <consortium name="The Broad Institute Genome Sequencing Platform"/>
            <person name="Russ C."/>
            <person name="Cuomo C."/>
            <person name="Shea T."/>
            <person name="Young S.K."/>
            <person name="Zeng Q."/>
            <person name="Koehrsen M."/>
            <person name="Haas B."/>
            <person name="Borodovsky M."/>
            <person name="Guigo R."/>
            <person name="Alvarado L."/>
            <person name="Berlin A."/>
            <person name="Bochicchio J."/>
            <person name="Borenstein D."/>
            <person name="Chapman S."/>
            <person name="Chen Z."/>
            <person name="Freedman E."/>
            <person name="Gellesch M."/>
            <person name="Goldberg J."/>
            <person name="Griggs A."/>
            <person name="Gujja S."/>
            <person name="Heilman E."/>
            <person name="Heiman D."/>
            <person name="Hepburn T."/>
            <person name="Howarth C."/>
            <person name="Jen D."/>
            <person name="Larson L."/>
            <person name="Mehta T."/>
            <person name="Park D."/>
            <person name="Pearson M."/>
            <person name="Roberts A."/>
            <person name="Saif S."/>
            <person name="Shenoy N."/>
            <person name="Sisk P."/>
            <person name="Stolte C."/>
            <person name="Sykes S."/>
            <person name="Thomson T."/>
            <person name="Walk T."/>
            <person name="White J."/>
            <person name="Yandava C."/>
            <person name="Burger G."/>
            <person name="Gray M.W."/>
            <person name="Holland P.W.H."/>
            <person name="King N."/>
            <person name="Lang F.B.F."/>
            <person name="Roger A.J."/>
            <person name="Ruiz-Trillo I."/>
            <person name="Lander E."/>
            <person name="Nusbaum C."/>
        </authorList>
    </citation>
    <scope>NUCLEOTIDE SEQUENCE [LARGE SCALE GENOMIC DNA]</scope>
    <source>
        <strain evidence="2 3">ATCC 50062</strain>
    </source>
</reference>